<proteinExistence type="predicted"/>
<dbReference type="GO" id="GO:0016094">
    <property type="term" value="P:polyprenol biosynthetic process"/>
    <property type="evidence" value="ECO:0007669"/>
    <property type="project" value="TreeGrafter"/>
</dbReference>
<dbReference type="GO" id="GO:0045547">
    <property type="term" value="F:ditrans,polycis-polyprenyl diphosphate synthase [(2E,6E)-farnesyl diphosphate specific] activity"/>
    <property type="evidence" value="ECO:0007669"/>
    <property type="project" value="TreeGrafter"/>
</dbReference>
<name>X1UL59_9ZZZZ</name>
<comment type="caution">
    <text evidence="2">The sequence shown here is derived from an EMBL/GenBank/DDBJ whole genome shotgun (WGS) entry which is preliminary data.</text>
</comment>
<dbReference type="PANTHER" id="PTHR10291">
    <property type="entry name" value="DEHYDRODOLICHYL DIPHOSPHATE SYNTHASE FAMILY MEMBER"/>
    <property type="match status" value="1"/>
</dbReference>
<evidence type="ECO:0000256" key="1">
    <source>
        <dbReference type="ARBA" id="ARBA00022679"/>
    </source>
</evidence>
<reference evidence="2" key="1">
    <citation type="journal article" date="2014" name="Front. Microbiol.">
        <title>High frequency of phylogenetically diverse reductive dehalogenase-homologous genes in deep subseafloor sedimentary metagenomes.</title>
        <authorList>
            <person name="Kawai M."/>
            <person name="Futagami T."/>
            <person name="Toyoda A."/>
            <person name="Takaki Y."/>
            <person name="Nishi S."/>
            <person name="Hori S."/>
            <person name="Arai W."/>
            <person name="Tsubouchi T."/>
            <person name="Morono Y."/>
            <person name="Uchiyama I."/>
            <person name="Ito T."/>
            <person name="Fujiyama A."/>
            <person name="Inagaki F."/>
            <person name="Takami H."/>
        </authorList>
    </citation>
    <scope>NUCLEOTIDE SEQUENCE</scope>
    <source>
        <strain evidence="2">Expedition CK06-06</strain>
    </source>
</reference>
<sequence length="124" mass="14199">MPTLEGHQRGAEVMHNVVDHLISHQVKHLTVWGFSTDNWKRSDSEVNDLLHLLATQIERDTPWLNRNGVRLRHIGRLGELPEFLQIAINKAVELTKDNTGMTLNLAFNYTGRAEILDAVYQMCL</sequence>
<dbReference type="InterPro" id="IPR036424">
    <property type="entry name" value="UPP_synth-like_sf"/>
</dbReference>
<dbReference type="PANTHER" id="PTHR10291:SF0">
    <property type="entry name" value="DEHYDRODOLICHYL DIPHOSPHATE SYNTHASE 2"/>
    <property type="match status" value="1"/>
</dbReference>
<accession>X1UL59</accession>
<dbReference type="AlphaFoldDB" id="X1UL59"/>
<dbReference type="EMBL" id="BARW01016610">
    <property type="protein sequence ID" value="GAI93064.1"/>
    <property type="molecule type" value="Genomic_DNA"/>
</dbReference>
<dbReference type="InterPro" id="IPR001441">
    <property type="entry name" value="UPP_synth-like"/>
</dbReference>
<evidence type="ECO:0000313" key="2">
    <source>
        <dbReference type="EMBL" id="GAI93064.1"/>
    </source>
</evidence>
<dbReference type="Pfam" id="PF01255">
    <property type="entry name" value="Prenyltransf"/>
    <property type="match status" value="1"/>
</dbReference>
<dbReference type="NCBIfam" id="TIGR00055">
    <property type="entry name" value="uppS"/>
    <property type="match status" value="1"/>
</dbReference>
<dbReference type="CDD" id="cd00475">
    <property type="entry name" value="Cis_IPPS"/>
    <property type="match status" value="1"/>
</dbReference>
<feature type="non-terminal residue" evidence="2">
    <location>
        <position position="124"/>
    </location>
</feature>
<evidence type="ECO:0008006" key="3">
    <source>
        <dbReference type="Google" id="ProtNLM"/>
    </source>
</evidence>
<protein>
    <recommendedName>
        <fullName evidence="3">Di-trans,poly-cis-decaprenylcistransferase</fullName>
    </recommendedName>
</protein>
<dbReference type="SUPFAM" id="SSF64005">
    <property type="entry name" value="Undecaprenyl diphosphate synthase"/>
    <property type="match status" value="1"/>
</dbReference>
<dbReference type="Gene3D" id="3.40.1180.10">
    <property type="entry name" value="Decaprenyl diphosphate synthase-like"/>
    <property type="match status" value="1"/>
</dbReference>
<organism evidence="2">
    <name type="scientific">marine sediment metagenome</name>
    <dbReference type="NCBI Taxonomy" id="412755"/>
    <lineage>
        <taxon>unclassified sequences</taxon>
        <taxon>metagenomes</taxon>
        <taxon>ecological metagenomes</taxon>
    </lineage>
</organism>
<keyword evidence="1" id="KW-0808">Transferase</keyword>
<gene>
    <name evidence="2" type="ORF">S12H4_28883</name>
</gene>